<protein>
    <submittedName>
        <fullName evidence="1">Uncharacterized protein</fullName>
    </submittedName>
</protein>
<dbReference type="Proteomes" id="UP000011939">
    <property type="component" value="Unassembled WGS sequence"/>
</dbReference>
<organism evidence="1 2">
    <name type="scientific">Campylobacter showae CSUNSWCD</name>
    <dbReference type="NCBI Taxonomy" id="1244083"/>
    <lineage>
        <taxon>Bacteria</taxon>
        <taxon>Pseudomonadati</taxon>
        <taxon>Campylobacterota</taxon>
        <taxon>Epsilonproteobacteria</taxon>
        <taxon>Campylobacterales</taxon>
        <taxon>Campylobacteraceae</taxon>
        <taxon>Campylobacter</taxon>
    </lineage>
</organism>
<dbReference type="PATRIC" id="fig|1244083.3.peg.1396"/>
<proteinExistence type="predicted"/>
<comment type="caution">
    <text evidence="1">The sequence shown here is derived from an EMBL/GenBank/DDBJ whole genome shotgun (WGS) entry which is preliminary data.</text>
</comment>
<gene>
    <name evidence="1" type="ORF">CSUNSWCD_2153</name>
</gene>
<evidence type="ECO:0000313" key="2">
    <source>
        <dbReference type="Proteomes" id="UP000011939"/>
    </source>
</evidence>
<accession>M5IJG6</accession>
<dbReference type="AlphaFoldDB" id="M5IJG6"/>
<sequence>MSSFFKQFREKFKFKVVKPINKRMNNFLKTHSRQYLHAFTLNFQPL</sequence>
<evidence type="ECO:0000313" key="1">
    <source>
        <dbReference type="EMBL" id="EKU11030.1"/>
    </source>
</evidence>
<name>M5IJG6_9BACT</name>
<dbReference type="EMBL" id="AMZQ01000008">
    <property type="protein sequence ID" value="EKU11030.1"/>
    <property type="molecule type" value="Genomic_DNA"/>
</dbReference>
<reference evidence="1 2" key="1">
    <citation type="journal article" date="2013" name="Genome Announc.">
        <title>Genome Sequence of Campylobacter showae UNSWCD, Isolated from a Patient with Crohn's Disease.</title>
        <authorList>
            <person name="Tay A.P."/>
            <person name="Kaakoush N.O."/>
            <person name="Deshpande N.P."/>
            <person name="Chen Z."/>
            <person name="Mitchell H."/>
            <person name="Wilkins M.R."/>
        </authorList>
    </citation>
    <scope>NUCLEOTIDE SEQUENCE [LARGE SCALE GENOMIC DNA]</scope>
    <source>
        <strain evidence="1 2">CSUNSWCD</strain>
    </source>
</reference>